<keyword evidence="11 12" id="KW-0472">Membrane</keyword>
<protein>
    <recommendedName>
        <fullName evidence="12">Glutathione-regulated potassium-efflux system protein KefB</fullName>
    </recommendedName>
    <alternativeName>
        <fullName evidence="12">K(+)/H(+) antiporter</fullName>
    </alternativeName>
</protein>
<comment type="function">
    <text evidence="12">Pore-forming subunit of a potassium efflux system that confers protection against electrophiles. Catalyzes K(+)/H(+) antiport.</text>
</comment>
<accession>A0A178KK29</accession>
<evidence type="ECO:0000256" key="10">
    <source>
        <dbReference type="ARBA" id="ARBA00023065"/>
    </source>
</evidence>
<evidence type="ECO:0000256" key="5">
    <source>
        <dbReference type="ARBA" id="ARBA00022519"/>
    </source>
</evidence>
<evidence type="ECO:0000256" key="3">
    <source>
        <dbReference type="ARBA" id="ARBA00022449"/>
    </source>
</evidence>
<evidence type="ECO:0000256" key="8">
    <source>
        <dbReference type="ARBA" id="ARBA00022958"/>
    </source>
</evidence>
<dbReference type="HAMAP" id="MF_01412">
    <property type="entry name" value="K_H_efflux_KefB"/>
    <property type="match status" value="1"/>
</dbReference>
<feature type="transmembrane region" description="Helical" evidence="12">
    <location>
        <begin position="86"/>
        <end position="111"/>
    </location>
</feature>
<dbReference type="InterPro" id="IPR036291">
    <property type="entry name" value="NAD(P)-bd_dom_sf"/>
</dbReference>
<evidence type="ECO:0000256" key="4">
    <source>
        <dbReference type="ARBA" id="ARBA00022475"/>
    </source>
</evidence>
<dbReference type="InterPro" id="IPR038770">
    <property type="entry name" value="Na+/solute_symporter_sf"/>
</dbReference>
<name>A0A178KK29_9GAMM</name>
<dbReference type="Gene3D" id="3.40.50.720">
    <property type="entry name" value="NAD(P)-binding Rossmann-like Domain"/>
    <property type="match status" value="1"/>
</dbReference>
<dbReference type="InterPro" id="IPR006153">
    <property type="entry name" value="Cation/H_exchanger_TM"/>
</dbReference>
<feature type="transmembrane region" description="Helical" evidence="12">
    <location>
        <begin position="31"/>
        <end position="49"/>
    </location>
</feature>
<feature type="transmembrane region" description="Helical" evidence="12">
    <location>
        <begin position="280"/>
        <end position="299"/>
    </location>
</feature>
<feature type="transmembrane region" description="Helical" evidence="12">
    <location>
        <begin position="6"/>
        <end position="24"/>
    </location>
</feature>
<dbReference type="NCBIfam" id="TIGR00932">
    <property type="entry name" value="2a37"/>
    <property type="match status" value="1"/>
</dbReference>
<dbReference type="SUPFAM" id="SSF51735">
    <property type="entry name" value="NAD(P)-binding Rossmann-fold domains"/>
    <property type="match status" value="1"/>
</dbReference>
<dbReference type="AlphaFoldDB" id="A0A178KK29"/>
<comment type="subunit">
    <text evidence="12">Interacts with the regulatory subunit KefG.</text>
</comment>
<dbReference type="STRING" id="858640.A3K86_09120"/>
<dbReference type="GO" id="GO:0015503">
    <property type="term" value="F:glutathione-regulated potassium exporter activity"/>
    <property type="evidence" value="ECO:0007669"/>
    <property type="project" value="UniProtKB-UniRule"/>
</dbReference>
<dbReference type="EMBL" id="LVHF01000015">
    <property type="protein sequence ID" value="OAN17083.1"/>
    <property type="molecule type" value="Genomic_DNA"/>
</dbReference>
<dbReference type="NCBIfam" id="NF002973">
    <property type="entry name" value="PRK03659.1"/>
    <property type="match status" value="1"/>
</dbReference>
<keyword evidence="2 12" id="KW-0813">Transport</keyword>
<feature type="transmembrane region" description="Helical" evidence="12">
    <location>
        <begin position="131"/>
        <end position="150"/>
    </location>
</feature>
<organism evidence="14 15">
    <name type="scientific">Photobacterium jeanii</name>
    <dbReference type="NCBI Taxonomy" id="858640"/>
    <lineage>
        <taxon>Bacteria</taxon>
        <taxon>Pseudomonadati</taxon>
        <taxon>Pseudomonadota</taxon>
        <taxon>Gammaproteobacteria</taxon>
        <taxon>Vibrionales</taxon>
        <taxon>Vibrionaceae</taxon>
        <taxon>Photobacterium</taxon>
    </lineage>
</organism>
<keyword evidence="15" id="KW-1185">Reference proteome</keyword>
<evidence type="ECO:0000256" key="6">
    <source>
        <dbReference type="ARBA" id="ARBA00022538"/>
    </source>
</evidence>
<dbReference type="InterPro" id="IPR004771">
    <property type="entry name" value="K/H_exchanger"/>
</dbReference>
<dbReference type="PANTHER" id="PTHR46157">
    <property type="entry name" value="K(+) EFFLUX ANTIPORTER 3, CHLOROPLASTIC"/>
    <property type="match status" value="1"/>
</dbReference>
<evidence type="ECO:0000256" key="7">
    <source>
        <dbReference type="ARBA" id="ARBA00022692"/>
    </source>
</evidence>
<evidence type="ECO:0000313" key="14">
    <source>
        <dbReference type="EMBL" id="OAN17083.1"/>
    </source>
</evidence>
<keyword evidence="10 12" id="KW-0406">Ion transport</keyword>
<dbReference type="Gene3D" id="1.20.1530.20">
    <property type="match status" value="1"/>
</dbReference>
<dbReference type="OrthoDB" id="9781411at2"/>
<keyword evidence="6 12" id="KW-0633">Potassium transport</keyword>
<dbReference type="Pfam" id="PF02254">
    <property type="entry name" value="TrkA_N"/>
    <property type="match status" value="1"/>
</dbReference>
<dbReference type="FunFam" id="1.20.1530.20:FF:000001">
    <property type="entry name" value="Glutathione-regulated potassium-efflux system protein KefB"/>
    <property type="match status" value="1"/>
</dbReference>
<sequence length="611" mass="66283">MANDLLSVSVVFLASAVVAVPIAQRLGLGSVLGYLLAGIAIGPWGLGLISDVDAILHFSEFGVVLLLFLIGLELNPKKLWQMRKPILGLGGGQVVVTCLVITAVMMVIALMLASGSATSTGVVMNISWQDALVVGMGLALSSTAIALRVIEEQGLAGSETGQSGFAVLLFQDIAVIPMLAFLPVLAGGGGGSWLDFVWMVGGIIVLLVGGHFLLRPLFRWVVMSGVRELFNVAALLLVIGIAVGMQSLGLSMALGTFLAGVLLAESEYRHELEIAIEPFKGLLLGLFFISVGMAVNLGLLLQYPLLILAAVIGLVVLKGMLLYGLARLFGIRAKSRSQMAAILSQGGEFGFVLFTAAQGEGLLGQQLTSFLLVIVSLSMMTTPLLLLMQNRWFTYRFQADASEMESDVVDREPRVIIAGFGRFGQVVGRLMFANKIRVTVLERDPSHIQFLRNFGYKVYYGDATQLDLLRAAGADKAEAIIICTDEPSEVMEVVELCQHYFPNLKVMARARSRVEAHQLLSHGVENFSRETFAGALDLGRQTLISLGMHPYQATRAASRFSKLDAEALRELLPQHSEDVHLATRAKEARKELEDIFDREMRGERERHNGWD</sequence>
<keyword evidence="8 12" id="KW-0630">Potassium</keyword>
<comment type="caution">
    <text evidence="14">The sequence shown here is derived from an EMBL/GenBank/DDBJ whole genome shotgun (WGS) entry which is preliminary data.</text>
</comment>
<keyword evidence="3 12" id="KW-0050">Antiport</keyword>
<dbReference type="Pfam" id="PF00999">
    <property type="entry name" value="Na_H_Exchanger"/>
    <property type="match status" value="1"/>
</dbReference>
<dbReference type="PANTHER" id="PTHR46157:SF4">
    <property type="entry name" value="K(+) EFFLUX ANTIPORTER 3, CHLOROPLASTIC"/>
    <property type="match status" value="1"/>
</dbReference>
<feature type="transmembrane region" description="Helical" evidence="12">
    <location>
        <begin position="55"/>
        <end position="74"/>
    </location>
</feature>
<feature type="transmembrane region" description="Helical" evidence="12">
    <location>
        <begin position="196"/>
        <end position="214"/>
    </location>
</feature>
<evidence type="ECO:0000256" key="12">
    <source>
        <dbReference type="HAMAP-Rule" id="MF_01412"/>
    </source>
</evidence>
<dbReference type="InterPro" id="IPR003148">
    <property type="entry name" value="RCK_N"/>
</dbReference>
<dbReference type="InterPro" id="IPR020884">
    <property type="entry name" value="K_H_efflux_KefB"/>
</dbReference>
<evidence type="ECO:0000256" key="1">
    <source>
        <dbReference type="ARBA" id="ARBA00004429"/>
    </source>
</evidence>
<dbReference type="FunFam" id="3.40.50.720:FF:000036">
    <property type="entry name" value="Glutathione-regulated potassium-efflux system protein KefB"/>
    <property type="match status" value="1"/>
</dbReference>
<comment type="similarity">
    <text evidence="12">Belongs to the monovalent cation:proton antiporter 2 (CPA2) transporter (TC 2.A.37) family. KefB subfamily.</text>
</comment>
<dbReference type="GO" id="GO:1902600">
    <property type="term" value="P:proton transmembrane transport"/>
    <property type="evidence" value="ECO:0007669"/>
    <property type="project" value="InterPro"/>
</dbReference>
<reference evidence="14 15" key="1">
    <citation type="submission" date="2016-03" db="EMBL/GenBank/DDBJ databases">
        <title>Photobacterium proteolyticum sp. nov. a protease producing bacterium isolated from ocean sediments of Laizhou Bay.</title>
        <authorList>
            <person name="Li Y."/>
        </authorList>
    </citation>
    <scope>NUCLEOTIDE SEQUENCE [LARGE SCALE GENOMIC DNA]</scope>
    <source>
        <strain evidence="14 15">R-40508</strain>
    </source>
</reference>
<keyword evidence="5 12" id="KW-0997">Cell inner membrane</keyword>
<dbReference type="GO" id="GO:0005886">
    <property type="term" value="C:plasma membrane"/>
    <property type="evidence" value="ECO:0007669"/>
    <property type="project" value="UniProtKB-SubCell"/>
</dbReference>
<feature type="domain" description="RCK N-terminal" evidence="13">
    <location>
        <begin position="412"/>
        <end position="528"/>
    </location>
</feature>
<keyword evidence="4 12" id="KW-1003">Cell membrane</keyword>
<feature type="transmembrane region" description="Helical" evidence="12">
    <location>
        <begin position="226"/>
        <end position="244"/>
    </location>
</feature>
<dbReference type="RefSeq" id="WP_068330587.1">
    <property type="nucleotide sequence ID" value="NZ_LVHF01000015.1"/>
</dbReference>
<dbReference type="PROSITE" id="PS51201">
    <property type="entry name" value="RCK_N"/>
    <property type="match status" value="1"/>
</dbReference>
<evidence type="ECO:0000256" key="11">
    <source>
        <dbReference type="ARBA" id="ARBA00023136"/>
    </source>
</evidence>
<dbReference type="Proteomes" id="UP000078503">
    <property type="component" value="Unassembled WGS sequence"/>
</dbReference>
<gene>
    <name evidence="12" type="primary">kefB</name>
    <name evidence="14" type="ORF">A3K86_09120</name>
</gene>
<evidence type="ECO:0000256" key="9">
    <source>
        <dbReference type="ARBA" id="ARBA00022989"/>
    </source>
</evidence>
<feature type="transmembrane region" description="Helical" evidence="12">
    <location>
        <begin position="162"/>
        <end position="184"/>
    </location>
</feature>
<proteinExistence type="inferred from homology"/>
<evidence type="ECO:0000259" key="13">
    <source>
        <dbReference type="PROSITE" id="PS51201"/>
    </source>
</evidence>
<keyword evidence="9 12" id="KW-1133">Transmembrane helix</keyword>
<feature type="transmembrane region" description="Helical" evidence="12">
    <location>
        <begin position="305"/>
        <end position="326"/>
    </location>
</feature>
<keyword evidence="7 12" id="KW-0812">Transmembrane</keyword>
<evidence type="ECO:0000313" key="15">
    <source>
        <dbReference type="Proteomes" id="UP000078503"/>
    </source>
</evidence>
<comment type="subcellular location">
    <subcellularLocation>
        <location evidence="1 12">Cell inner membrane</location>
        <topology evidence="1 12">Multi-pass membrane protein</topology>
    </subcellularLocation>
</comment>
<evidence type="ECO:0000256" key="2">
    <source>
        <dbReference type="ARBA" id="ARBA00022448"/>
    </source>
</evidence>
<feature type="transmembrane region" description="Helical" evidence="12">
    <location>
        <begin position="369"/>
        <end position="388"/>
    </location>
</feature>